<keyword evidence="6" id="KW-0489">Methyltransferase</keyword>
<reference evidence="6" key="1">
    <citation type="journal article" date="2014" name="Genome Announc.">
        <title>Draft Genome Sequences of Three Alkaliphilic Bacillus Strains, Bacillus wakoensis JCM 9140T, Bacillus akibai JCM 9157T, and Bacillus hemicellulosilyticus JCM 9152T.</title>
        <authorList>
            <person name="Yuki M."/>
            <person name="Oshima K."/>
            <person name="Suda W."/>
            <person name="Oshida Y."/>
            <person name="Kitamura K."/>
            <person name="Iida T."/>
            <person name="Hattori M."/>
            <person name="Ohkuma M."/>
        </authorList>
    </citation>
    <scope>NUCLEOTIDE SEQUENCE [LARGE SCALE GENOMIC DNA]</scope>
    <source>
        <strain evidence="6">JCM 9140</strain>
    </source>
</reference>
<keyword evidence="2 5" id="KW-0812">Transmembrane</keyword>
<dbReference type="GO" id="GO:0004671">
    <property type="term" value="F:protein C-terminal S-isoprenylcysteine carboxyl O-methyltransferase activity"/>
    <property type="evidence" value="ECO:0007669"/>
    <property type="project" value="InterPro"/>
</dbReference>
<evidence type="ECO:0000256" key="2">
    <source>
        <dbReference type="ARBA" id="ARBA00022692"/>
    </source>
</evidence>
<gene>
    <name evidence="6" type="ORF">JCM9140_3691</name>
</gene>
<dbReference type="PANTHER" id="PTHR43847">
    <property type="entry name" value="BLL3993 PROTEIN"/>
    <property type="match status" value="1"/>
</dbReference>
<protein>
    <submittedName>
        <fullName evidence="6">Alkylpyrone O-methyltransferase</fullName>
    </submittedName>
</protein>
<evidence type="ECO:0000256" key="5">
    <source>
        <dbReference type="SAM" id="Phobius"/>
    </source>
</evidence>
<dbReference type="AlphaFoldDB" id="W4Q845"/>
<comment type="subcellular location">
    <subcellularLocation>
        <location evidence="1">Membrane</location>
        <topology evidence="1">Multi-pass membrane protein</topology>
    </subcellularLocation>
</comment>
<dbReference type="Gene3D" id="1.20.120.1630">
    <property type="match status" value="1"/>
</dbReference>
<dbReference type="InterPro" id="IPR052527">
    <property type="entry name" value="Metal_cation-efflux_comp"/>
</dbReference>
<keyword evidence="4 5" id="KW-0472">Membrane</keyword>
<dbReference type="InterPro" id="IPR007269">
    <property type="entry name" value="ICMT_MeTrfase"/>
</dbReference>
<keyword evidence="3 5" id="KW-1133">Transmembrane helix</keyword>
<feature type="transmembrane region" description="Helical" evidence="5">
    <location>
        <begin position="122"/>
        <end position="148"/>
    </location>
</feature>
<dbReference type="GO" id="GO:0032259">
    <property type="term" value="P:methylation"/>
    <property type="evidence" value="ECO:0007669"/>
    <property type="project" value="UniProtKB-KW"/>
</dbReference>
<sequence length="186" mass="21490">MLAIYVFILLVIVQRLVEVKIANRNANWIKSQGGYEVGKEHYKYIVALHALFFVSLLIEVSVIDRSFVLWSIVPLIVFFLAQLGRIWALSSLGRFWNTRIMVLPGAKVVAKGPYRYLRHPNYAIVVTELACLPLIFQAYWTAIVFTIANAFILSVRIKVEEQALEHATNYQEVFDKRKRFMPSPEE</sequence>
<dbReference type="OrthoDB" id="7203053at2"/>
<feature type="transmembrane region" description="Helical" evidence="5">
    <location>
        <begin position="41"/>
        <end position="60"/>
    </location>
</feature>
<keyword evidence="6" id="KW-0808">Transferase</keyword>
<evidence type="ECO:0000313" key="6">
    <source>
        <dbReference type="EMBL" id="GAE27539.1"/>
    </source>
</evidence>
<evidence type="ECO:0000313" key="7">
    <source>
        <dbReference type="Proteomes" id="UP000018890"/>
    </source>
</evidence>
<dbReference type="Proteomes" id="UP000018890">
    <property type="component" value="Unassembled WGS sequence"/>
</dbReference>
<dbReference type="PANTHER" id="PTHR43847:SF1">
    <property type="entry name" value="BLL3993 PROTEIN"/>
    <property type="match status" value="1"/>
</dbReference>
<dbReference type="RefSeq" id="WP_034748952.1">
    <property type="nucleotide sequence ID" value="NZ_BAUT01000055.1"/>
</dbReference>
<keyword evidence="7" id="KW-1185">Reference proteome</keyword>
<evidence type="ECO:0000256" key="1">
    <source>
        <dbReference type="ARBA" id="ARBA00004141"/>
    </source>
</evidence>
<dbReference type="EMBL" id="BAUT01000055">
    <property type="protein sequence ID" value="GAE27539.1"/>
    <property type="molecule type" value="Genomic_DNA"/>
</dbReference>
<proteinExistence type="predicted"/>
<evidence type="ECO:0000256" key="3">
    <source>
        <dbReference type="ARBA" id="ARBA00022989"/>
    </source>
</evidence>
<comment type="caution">
    <text evidence="6">The sequence shown here is derived from an EMBL/GenBank/DDBJ whole genome shotgun (WGS) entry which is preliminary data.</text>
</comment>
<name>W4Q845_9BACI</name>
<evidence type="ECO:0000256" key="4">
    <source>
        <dbReference type="ARBA" id="ARBA00023136"/>
    </source>
</evidence>
<feature type="transmembrane region" description="Helical" evidence="5">
    <location>
        <begin position="67"/>
        <end position="88"/>
    </location>
</feature>
<accession>W4Q845</accession>
<dbReference type="Pfam" id="PF04140">
    <property type="entry name" value="ICMT"/>
    <property type="match status" value="1"/>
</dbReference>
<dbReference type="STRING" id="1236970.JCM9140_3691"/>
<organism evidence="6 7">
    <name type="scientific">Halalkalibacter wakoensis JCM 9140</name>
    <dbReference type="NCBI Taxonomy" id="1236970"/>
    <lineage>
        <taxon>Bacteria</taxon>
        <taxon>Bacillati</taxon>
        <taxon>Bacillota</taxon>
        <taxon>Bacilli</taxon>
        <taxon>Bacillales</taxon>
        <taxon>Bacillaceae</taxon>
        <taxon>Halalkalibacter</taxon>
    </lineage>
</organism>
<dbReference type="GO" id="GO:0016020">
    <property type="term" value="C:membrane"/>
    <property type="evidence" value="ECO:0007669"/>
    <property type="project" value="UniProtKB-SubCell"/>
</dbReference>